<sequence>MSKKGKKGEGNGDVKPGPMIQDEIQTMESVQRGKRMAEVHSDPDKLTQNGVTQTAPKSNKYKKKKGKGGRPSKYTKKNRREILRKIAAGELVEFTPWRPIP</sequence>
<feature type="compositionally biased region" description="Basic and acidic residues" evidence="1">
    <location>
        <begin position="35"/>
        <end position="45"/>
    </location>
</feature>
<gene>
    <name evidence="2" type="ORF">LCGC14_1805850</name>
</gene>
<feature type="compositionally biased region" description="Basic residues" evidence="1">
    <location>
        <begin position="59"/>
        <end position="79"/>
    </location>
</feature>
<dbReference type="EMBL" id="LAZR01017465">
    <property type="protein sequence ID" value="KKM00300.1"/>
    <property type="molecule type" value="Genomic_DNA"/>
</dbReference>
<protein>
    <submittedName>
        <fullName evidence="2">Uncharacterized protein</fullName>
    </submittedName>
</protein>
<feature type="region of interest" description="Disordered" evidence="1">
    <location>
        <begin position="1"/>
        <end position="79"/>
    </location>
</feature>
<proteinExistence type="predicted"/>
<evidence type="ECO:0000313" key="2">
    <source>
        <dbReference type="EMBL" id="KKM00300.1"/>
    </source>
</evidence>
<feature type="compositionally biased region" description="Polar residues" evidence="1">
    <location>
        <begin position="46"/>
        <end position="55"/>
    </location>
</feature>
<evidence type="ECO:0000256" key="1">
    <source>
        <dbReference type="SAM" id="MobiDB-lite"/>
    </source>
</evidence>
<comment type="caution">
    <text evidence="2">The sequence shown here is derived from an EMBL/GenBank/DDBJ whole genome shotgun (WGS) entry which is preliminary data.</text>
</comment>
<reference evidence="2" key="1">
    <citation type="journal article" date="2015" name="Nature">
        <title>Complex archaea that bridge the gap between prokaryotes and eukaryotes.</title>
        <authorList>
            <person name="Spang A."/>
            <person name="Saw J.H."/>
            <person name="Jorgensen S.L."/>
            <person name="Zaremba-Niedzwiedzka K."/>
            <person name="Martijn J."/>
            <person name="Lind A.E."/>
            <person name="van Eijk R."/>
            <person name="Schleper C."/>
            <person name="Guy L."/>
            <person name="Ettema T.J."/>
        </authorList>
    </citation>
    <scope>NUCLEOTIDE SEQUENCE</scope>
</reference>
<dbReference type="AlphaFoldDB" id="A0A0F9GN74"/>
<accession>A0A0F9GN74</accession>
<name>A0A0F9GN74_9ZZZZ</name>
<organism evidence="2">
    <name type="scientific">marine sediment metagenome</name>
    <dbReference type="NCBI Taxonomy" id="412755"/>
    <lineage>
        <taxon>unclassified sequences</taxon>
        <taxon>metagenomes</taxon>
        <taxon>ecological metagenomes</taxon>
    </lineage>
</organism>